<dbReference type="InterPro" id="IPR020904">
    <property type="entry name" value="Sc_DH/Rdtase_CS"/>
</dbReference>
<dbReference type="InterPro" id="IPR036291">
    <property type="entry name" value="NAD(P)-bd_dom_sf"/>
</dbReference>
<dbReference type="PANTHER" id="PTHR24322:SF749">
    <property type="entry name" value="EPIDERMAL RETINOL DEHYDROGENASE 2"/>
    <property type="match status" value="1"/>
</dbReference>
<organism evidence="3 4">
    <name type="scientific">Alligator sinensis</name>
    <name type="common">Chinese alligator</name>
    <dbReference type="NCBI Taxonomy" id="38654"/>
    <lineage>
        <taxon>Eukaryota</taxon>
        <taxon>Metazoa</taxon>
        <taxon>Chordata</taxon>
        <taxon>Craniata</taxon>
        <taxon>Vertebrata</taxon>
        <taxon>Euteleostomi</taxon>
        <taxon>Archelosauria</taxon>
        <taxon>Archosauria</taxon>
        <taxon>Crocodylia</taxon>
        <taxon>Alligatoridae</taxon>
        <taxon>Alligatorinae</taxon>
        <taxon>Alligator</taxon>
    </lineage>
</organism>
<dbReference type="GeneID" id="102385619"/>
<evidence type="ECO:0000313" key="4">
    <source>
        <dbReference type="RefSeq" id="XP_014379557.1"/>
    </source>
</evidence>
<gene>
    <name evidence="4" type="primary">LOC102385619</name>
</gene>
<dbReference type="GO" id="GO:0005811">
    <property type="term" value="C:lipid droplet"/>
    <property type="evidence" value="ECO:0007669"/>
    <property type="project" value="TreeGrafter"/>
</dbReference>
<keyword evidence="1" id="KW-0560">Oxidoreductase</keyword>
<dbReference type="PANTHER" id="PTHR24322">
    <property type="entry name" value="PKSB"/>
    <property type="match status" value="1"/>
</dbReference>
<dbReference type="STRING" id="38654.A0A1U8DEA2"/>
<comment type="similarity">
    <text evidence="2">Belongs to the short-chain dehydrogenases/reductases (SDR) family.</text>
</comment>
<dbReference type="PRINTS" id="PR00080">
    <property type="entry name" value="SDRFAMILY"/>
</dbReference>
<dbReference type="PRINTS" id="PR00081">
    <property type="entry name" value="GDHRDH"/>
</dbReference>
<accession>A0A1U8DEA2</accession>
<dbReference type="PROSITE" id="PS00061">
    <property type="entry name" value="ADH_SHORT"/>
    <property type="match status" value="1"/>
</dbReference>
<dbReference type="Proteomes" id="UP000189705">
    <property type="component" value="Unplaced"/>
</dbReference>
<evidence type="ECO:0000256" key="2">
    <source>
        <dbReference type="RuleBase" id="RU000363"/>
    </source>
</evidence>
<dbReference type="AlphaFoldDB" id="A0A1U8DEA2"/>
<dbReference type="SUPFAM" id="SSF51735">
    <property type="entry name" value="NAD(P)-binding Rossmann-fold domains"/>
    <property type="match status" value="1"/>
</dbReference>
<evidence type="ECO:0000313" key="3">
    <source>
        <dbReference type="Proteomes" id="UP000189705"/>
    </source>
</evidence>
<dbReference type="GO" id="GO:0016616">
    <property type="term" value="F:oxidoreductase activity, acting on the CH-OH group of donors, NAD or NADP as acceptor"/>
    <property type="evidence" value="ECO:0007669"/>
    <property type="project" value="TreeGrafter"/>
</dbReference>
<reference evidence="4" key="1">
    <citation type="submission" date="2025-08" db="UniProtKB">
        <authorList>
            <consortium name="RefSeq"/>
        </authorList>
    </citation>
    <scope>IDENTIFICATION</scope>
</reference>
<dbReference type="Pfam" id="PF00106">
    <property type="entry name" value="adh_short"/>
    <property type="match status" value="1"/>
</dbReference>
<protein>
    <submittedName>
        <fullName evidence="4">Epidermal retinol dehydrogenase 2-like</fullName>
    </submittedName>
</protein>
<sequence>MLKLNMVFSVLNEMRVANGTGRDIALNFAPLGATLVLWDIDEERNKETTYLARGNGAKEAYAYRCDCSNREGIYRMAAQVRQEVGDVTILVNDAAVASRKYFIDTQDLDIERTMDVNIMAHFWTCKDFLPAMIACNHGHLVSISSGAGLAGVSRMSDYAASKFAIVGLLETIAFELQATGNKGVKTTVVFLSVTKTQLSAGIKVM</sequence>
<dbReference type="InterPro" id="IPR002347">
    <property type="entry name" value="SDR_fam"/>
</dbReference>
<dbReference type="RefSeq" id="XP_014379557.1">
    <property type="nucleotide sequence ID" value="XM_014524071.1"/>
</dbReference>
<evidence type="ECO:0000256" key="1">
    <source>
        <dbReference type="ARBA" id="ARBA00023002"/>
    </source>
</evidence>
<proteinExistence type="inferred from homology"/>
<dbReference type="InParanoid" id="A0A1U8DEA2"/>
<dbReference type="Gene3D" id="3.40.50.720">
    <property type="entry name" value="NAD(P)-binding Rossmann-like Domain"/>
    <property type="match status" value="1"/>
</dbReference>
<dbReference type="eggNOG" id="KOG1201">
    <property type="taxonomic scope" value="Eukaryota"/>
</dbReference>
<name>A0A1U8DEA2_ALLSI</name>
<dbReference type="OrthoDB" id="10253736at2759"/>
<keyword evidence="3" id="KW-1185">Reference proteome</keyword>
<dbReference type="KEGG" id="asn:102385619"/>